<dbReference type="EMBL" id="CZBU01000001">
    <property type="protein sequence ID" value="CUQ74645.1"/>
    <property type="molecule type" value="Genomic_DNA"/>
</dbReference>
<dbReference type="AlphaFoldDB" id="A0A174YHQ2"/>
<dbReference type="Proteomes" id="UP000285201">
    <property type="component" value="Unassembled WGS sequence"/>
</dbReference>
<keyword evidence="1" id="KW-0812">Transmembrane</keyword>
<organism evidence="2 5">
    <name type="scientific">Lachnospira eligens</name>
    <dbReference type="NCBI Taxonomy" id="39485"/>
    <lineage>
        <taxon>Bacteria</taxon>
        <taxon>Bacillati</taxon>
        <taxon>Bacillota</taxon>
        <taxon>Clostridia</taxon>
        <taxon>Lachnospirales</taxon>
        <taxon>Lachnospiraceae</taxon>
        <taxon>Lachnospira</taxon>
    </lineage>
</organism>
<dbReference type="Proteomes" id="UP000285844">
    <property type="component" value="Unassembled WGS sequence"/>
</dbReference>
<dbReference type="EMBL" id="QROY01000012">
    <property type="protein sequence ID" value="RHL66096.1"/>
    <property type="molecule type" value="Genomic_DNA"/>
</dbReference>
<reference evidence="2 5" key="1">
    <citation type="submission" date="2015-09" db="EMBL/GenBank/DDBJ databases">
        <authorList>
            <consortium name="Pathogen Informatics"/>
        </authorList>
    </citation>
    <scope>NUCLEOTIDE SEQUENCE [LARGE SCALE GENOMIC DNA]</scope>
    <source>
        <strain evidence="2 5">2789STDY5834875</strain>
    </source>
</reference>
<evidence type="ECO:0000313" key="2">
    <source>
        <dbReference type="EMBL" id="CUQ74645.1"/>
    </source>
</evidence>
<accession>A0A174YHQ2</accession>
<keyword evidence="1" id="KW-0472">Membrane</keyword>
<feature type="transmembrane region" description="Helical" evidence="1">
    <location>
        <begin position="9"/>
        <end position="30"/>
    </location>
</feature>
<evidence type="ECO:0000313" key="7">
    <source>
        <dbReference type="Proteomes" id="UP000285844"/>
    </source>
</evidence>
<dbReference type="Proteomes" id="UP000095621">
    <property type="component" value="Unassembled WGS sequence"/>
</dbReference>
<evidence type="ECO:0000256" key="1">
    <source>
        <dbReference type="SAM" id="Phobius"/>
    </source>
</evidence>
<protein>
    <submittedName>
        <fullName evidence="2">Uncharacterized protein</fullName>
    </submittedName>
</protein>
<proteinExistence type="predicted"/>
<dbReference type="EMBL" id="QSHM01000001">
    <property type="protein sequence ID" value="RHC15579.1"/>
    <property type="molecule type" value="Genomic_DNA"/>
</dbReference>
<evidence type="ECO:0000313" key="6">
    <source>
        <dbReference type="Proteomes" id="UP000285201"/>
    </source>
</evidence>
<gene>
    <name evidence="4" type="ORF">DW007_12310</name>
    <name evidence="3" type="ORF">DW858_01715</name>
    <name evidence="2" type="ORF">ERS852490_00040</name>
</gene>
<evidence type="ECO:0000313" key="4">
    <source>
        <dbReference type="EMBL" id="RHL66096.1"/>
    </source>
</evidence>
<reference evidence="6 7" key="2">
    <citation type="submission" date="2018-08" db="EMBL/GenBank/DDBJ databases">
        <title>A genome reference for cultivated species of the human gut microbiota.</title>
        <authorList>
            <person name="Zou Y."/>
            <person name="Xue W."/>
            <person name="Luo G."/>
        </authorList>
    </citation>
    <scope>NUCLEOTIDE SEQUENCE [LARGE SCALE GENOMIC DNA]</scope>
    <source>
        <strain evidence="4 6">AF36-7BH</strain>
        <strain evidence="3 7">AM37-3BH</strain>
    </source>
</reference>
<sequence length="141" mass="16331">MKSKKINKIIITVSCVIGIVIIGIVLYMVINNNSYKSLDLKYESTSKYTITSGSTGNVYDISKEECNNIIEKLNDTKVKQKNFEPTQGWSSYITFSDENGVSHKLEVCKDRIQYDYVWYAVKKHNSALYNYVKTLENKYFH</sequence>
<evidence type="ECO:0000313" key="3">
    <source>
        <dbReference type="EMBL" id="RHC15579.1"/>
    </source>
</evidence>
<name>A0A174YHQ2_9FIRM</name>
<evidence type="ECO:0000313" key="5">
    <source>
        <dbReference type="Proteomes" id="UP000095621"/>
    </source>
</evidence>
<keyword evidence="1" id="KW-1133">Transmembrane helix</keyword>
<dbReference type="RefSeq" id="WP_055213949.1">
    <property type="nucleotide sequence ID" value="NZ_CZBU01000001.1"/>
</dbReference>